<accession>A0AC34FKT2</accession>
<organism evidence="1 2">
    <name type="scientific">Panagrolaimus sp. ES5</name>
    <dbReference type="NCBI Taxonomy" id="591445"/>
    <lineage>
        <taxon>Eukaryota</taxon>
        <taxon>Metazoa</taxon>
        <taxon>Ecdysozoa</taxon>
        <taxon>Nematoda</taxon>
        <taxon>Chromadorea</taxon>
        <taxon>Rhabditida</taxon>
        <taxon>Tylenchina</taxon>
        <taxon>Panagrolaimomorpha</taxon>
        <taxon>Panagrolaimoidea</taxon>
        <taxon>Panagrolaimidae</taxon>
        <taxon>Panagrolaimus</taxon>
    </lineage>
</organism>
<name>A0AC34FKT2_9BILA</name>
<reference evidence="2" key="1">
    <citation type="submission" date="2022-11" db="UniProtKB">
        <authorList>
            <consortium name="WormBaseParasite"/>
        </authorList>
    </citation>
    <scope>IDENTIFICATION</scope>
</reference>
<protein>
    <submittedName>
        <fullName evidence="2">Uncharacterized protein</fullName>
    </submittedName>
</protein>
<evidence type="ECO:0000313" key="2">
    <source>
        <dbReference type="WBParaSite" id="ES5_v2.g17923.t1"/>
    </source>
</evidence>
<sequence>MVFAYKPESREFHAKQLQDDSYYFNGIPNFIVADIQFRALQLQFAFAFILVNISYTIVPSIMCMIPIAFSVIMAVTKANAPGVAQIITLLLSCIPIANPLTTIIVISHYRKICTQFFKAYIFPKIIVTSVSQNQSG</sequence>
<dbReference type="Proteomes" id="UP000887579">
    <property type="component" value="Unplaced"/>
</dbReference>
<dbReference type="WBParaSite" id="ES5_v2.g17923.t1">
    <property type="protein sequence ID" value="ES5_v2.g17923.t1"/>
    <property type="gene ID" value="ES5_v2.g17923"/>
</dbReference>
<evidence type="ECO:0000313" key="1">
    <source>
        <dbReference type="Proteomes" id="UP000887579"/>
    </source>
</evidence>
<proteinExistence type="predicted"/>